<evidence type="ECO:0000259" key="2">
    <source>
        <dbReference type="Pfam" id="PF00188"/>
    </source>
</evidence>
<dbReference type="STRING" id="1833852.B0537_13865"/>
<gene>
    <name evidence="3" type="ORF">B0537_13865</name>
</gene>
<reference evidence="3 4" key="1">
    <citation type="journal article" date="2016" name="Int. J. Syst. Evol. Microbiol.">
        <title>Desulfotomaculum ferrireducens sp. nov., a moderately thermophilic sulfate-reducing and dissimilatory Fe(III)-reducing bacterium isolated from compost.</title>
        <authorList>
            <person name="Yang G."/>
            <person name="Guo J."/>
            <person name="Zhuang L."/>
            <person name="Yuan Y."/>
            <person name="Zhou S."/>
        </authorList>
    </citation>
    <scope>NUCLEOTIDE SEQUENCE [LARGE SCALE GENOMIC DNA]</scope>
    <source>
        <strain evidence="3 4">GSS09</strain>
    </source>
</reference>
<dbReference type="RefSeq" id="WP_077715104.1">
    <property type="nucleotide sequence ID" value="NZ_CP019698.1"/>
</dbReference>
<dbReference type="Proteomes" id="UP000189464">
    <property type="component" value="Chromosome"/>
</dbReference>
<dbReference type="OrthoDB" id="9783944at2"/>
<dbReference type="NCBIfam" id="TIGR02909">
    <property type="entry name" value="spore_YkwD"/>
    <property type="match status" value="1"/>
</dbReference>
<dbReference type="Pfam" id="PF00188">
    <property type="entry name" value="CAP"/>
    <property type="match status" value="1"/>
</dbReference>
<feature type="signal peptide" evidence="1">
    <location>
        <begin position="1"/>
        <end position="23"/>
    </location>
</feature>
<dbReference type="CDD" id="cd05379">
    <property type="entry name" value="CAP_bacterial"/>
    <property type="match status" value="1"/>
</dbReference>
<dbReference type="KEGG" id="dfg:B0537_13865"/>
<keyword evidence="3" id="KW-0378">Hydrolase</keyword>
<dbReference type="Gene3D" id="3.40.33.10">
    <property type="entry name" value="CAP"/>
    <property type="match status" value="1"/>
</dbReference>
<dbReference type="SUPFAM" id="SSF55797">
    <property type="entry name" value="PR-1-like"/>
    <property type="match status" value="1"/>
</dbReference>
<feature type="domain" description="SCP" evidence="2">
    <location>
        <begin position="117"/>
        <end position="231"/>
    </location>
</feature>
<dbReference type="PANTHER" id="PTHR31157">
    <property type="entry name" value="SCP DOMAIN-CONTAINING PROTEIN"/>
    <property type="match status" value="1"/>
</dbReference>
<keyword evidence="3" id="KW-0645">Protease</keyword>
<dbReference type="GO" id="GO:0008233">
    <property type="term" value="F:peptidase activity"/>
    <property type="evidence" value="ECO:0007669"/>
    <property type="project" value="UniProtKB-KW"/>
</dbReference>
<feature type="chain" id="PRO_5039297454" evidence="1">
    <location>
        <begin position="24"/>
        <end position="233"/>
    </location>
</feature>
<dbReference type="EMBL" id="CP019698">
    <property type="protein sequence ID" value="AQS60062.1"/>
    <property type="molecule type" value="Genomic_DNA"/>
</dbReference>
<keyword evidence="4" id="KW-1185">Reference proteome</keyword>
<name>A0A1S6IZ63_9FIRM</name>
<dbReference type="InterPro" id="IPR014044">
    <property type="entry name" value="CAP_dom"/>
</dbReference>
<organism evidence="3 4">
    <name type="scientific">Desulforamulus ferrireducens</name>
    <dbReference type="NCBI Taxonomy" id="1833852"/>
    <lineage>
        <taxon>Bacteria</taxon>
        <taxon>Bacillati</taxon>
        <taxon>Bacillota</taxon>
        <taxon>Clostridia</taxon>
        <taxon>Eubacteriales</taxon>
        <taxon>Peptococcaceae</taxon>
        <taxon>Desulforamulus</taxon>
    </lineage>
</organism>
<dbReference type="InterPro" id="IPR035940">
    <property type="entry name" value="CAP_sf"/>
</dbReference>
<evidence type="ECO:0000313" key="4">
    <source>
        <dbReference type="Proteomes" id="UP000189464"/>
    </source>
</evidence>
<evidence type="ECO:0000256" key="1">
    <source>
        <dbReference type="SAM" id="SignalP"/>
    </source>
</evidence>
<dbReference type="InterPro" id="IPR014258">
    <property type="entry name" value="CAP_domain_YkwD-like"/>
</dbReference>
<protein>
    <submittedName>
        <fullName evidence="3">Serine protease</fullName>
    </submittedName>
</protein>
<proteinExistence type="predicted"/>
<accession>A0A1S6IZ63</accession>
<dbReference type="GO" id="GO:0006508">
    <property type="term" value="P:proteolysis"/>
    <property type="evidence" value="ECO:0007669"/>
    <property type="project" value="UniProtKB-KW"/>
</dbReference>
<sequence length="233" mass="25640">MKATAKWFSALVVGAFAFAMALAAPGAGSAEASNTTVYRNYKPSYTSQQYAKQSTIVKKGNTSVYYNNRSNTTIYNNSYTTSYKQTTQNYQNNKTTVNNNYNANTTVNTSDEQTMINLINKERIANGLQPLSYDAALAKVARDKAKDMVDNNYFSHQSPTYGSPFDQMKSNGITYRYAGENLAGASNVNTAHTNLMNSDSHRKNILNANYTKVGVGVIEGGPYGKMYVQEFTG</sequence>
<dbReference type="PANTHER" id="PTHR31157:SF1">
    <property type="entry name" value="SCP DOMAIN-CONTAINING PROTEIN"/>
    <property type="match status" value="1"/>
</dbReference>
<evidence type="ECO:0000313" key="3">
    <source>
        <dbReference type="EMBL" id="AQS60062.1"/>
    </source>
</evidence>
<keyword evidence="1" id="KW-0732">Signal</keyword>
<dbReference type="AlphaFoldDB" id="A0A1S6IZ63"/>